<name>A0A1I0NK55_9BACT</name>
<dbReference type="SMART" id="SM00867">
    <property type="entry name" value="YceI"/>
    <property type="match status" value="1"/>
</dbReference>
<organism evidence="2 3">
    <name type="scientific">Chitinophaga arvensicola</name>
    <dbReference type="NCBI Taxonomy" id="29529"/>
    <lineage>
        <taxon>Bacteria</taxon>
        <taxon>Pseudomonadati</taxon>
        <taxon>Bacteroidota</taxon>
        <taxon>Chitinophagia</taxon>
        <taxon>Chitinophagales</taxon>
        <taxon>Chitinophagaceae</taxon>
        <taxon>Chitinophaga</taxon>
    </lineage>
</organism>
<proteinExistence type="predicted"/>
<reference evidence="3" key="1">
    <citation type="submission" date="2016-10" db="EMBL/GenBank/DDBJ databases">
        <authorList>
            <person name="Varghese N."/>
            <person name="Submissions S."/>
        </authorList>
    </citation>
    <scope>NUCLEOTIDE SEQUENCE [LARGE SCALE GENOMIC DNA]</scope>
    <source>
        <strain evidence="3">DSM 3695</strain>
    </source>
</reference>
<dbReference type="InterPro" id="IPR007372">
    <property type="entry name" value="Lipid/polyisoprenoid-bd_YceI"/>
</dbReference>
<evidence type="ECO:0000313" key="3">
    <source>
        <dbReference type="Proteomes" id="UP000199310"/>
    </source>
</evidence>
<dbReference type="RefSeq" id="WP_089889411.1">
    <property type="nucleotide sequence ID" value="NZ_FOJG01000001.1"/>
</dbReference>
<evidence type="ECO:0000259" key="1">
    <source>
        <dbReference type="SMART" id="SM00867"/>
    </source>
</evidence>
<keyword evidence="3" id="KW-1185">Reference proteome</keyword>
<gene>
    <name evidence="2" type="ORF">SAMN04488122_0222</name>
</gene>
<protein>
    <submittedName>
        <fullName evidence="2">YceI-like domain-containing protein</fullName>
    </submittedName>
</protein>
<dbReference type="PROSITE" id="PS51257">
    <property type="entry name" value="PROKAR_LIPOPROTEIN"/>
    <property type="match status" value="1"/>
</dbReference>
<dbReference type="PANTHER" id="PTHR34406:SF1">
    <property type="entry name" value="PROTEIN YCEI"/>
    <property type="match status" value="1"/>
</dbReference>
<dbReference type="EMBL" id="FOJG01000001">
    <property type="protein sequence ID" value="SEW01780.1"/>
    <property type="molecule type" value="Genomic_DNA"/>
</dbReference>
<accession>A0A1I0NK55</accession>
<dbReference type="InterPro" id="IPR036761">
    <property type="entry name" value="TTHA0802/YceI-like_sf"/>
</dbReference>
<dbReference type="Proteomes" id="UP000199310">
    <property type="component" value="Unassembled WGS sequence"/>
</dbReference>
<dbReference type="Gene3D" id="2.40.128.110">
    <property type="entry name" value="Lipid/polyisoprenoid-binding, YceI-like"/>
    <property type="match status" value="1"/>
</dbReference>
<evidence type="ECO:0000313" key="2">
    <source>
        <dbReference type="EMBL" id="SEW01780.1"/>
    </source>
</evidence>
<feature type="domain" description="Lipid/polyisoprenoid-binding YceI-like" evidence="1">
    <location>
        <begin position="42"/>
        <end position="220"/>
    </location>
</feature>
<dbReference type="PANTHER" id="PTHR34406">
    <property type="entry name" value="PROTEIN YCEI"/>
    <property type="match status" value="1"/>
</dbReference>
<dbReference type="SUPFAM" id="SSF101874">
    <property type="entry name" value="YceI-like"/>
    <property type="match status" value="1"/>
</dbReference>
<dbReference type="AlphaFoldDB" id="A0A1I0NK55"/>
<dbReference type="STRING" id="29529.SAMN04488122_0222"/>
<dbReference type="OrthoDB" id="951410at2"/>
<dbReference type="Pfam" id="PF04264">
    <property type="entry name" value="YceI"/>
    <property type="match status" value="1"/>
</dbReference>
<sequence length="221" mass="24358">MKKHFYVIPVVFCSILACEQAPKADKARITEAQTVQAGTGNAYLPDTAASMVTWIGTKPTGKHQGTLKLAGGALYVKDSIITGGQFIINMKSLQDLDLAADSAMKRKLENELQGEMFFDVKKYPVATFEITDVTAFHPSVGDELTLKDATHIIKGNFTLKSITKNISFPAKITYADHSIHAIANFNLDRTQWGISYRADKSLQDKLINSQVNISFDIKATR</sequence>